<evidence type="ECO:0008006" key="5">
    <source>
        <dbReference type="Google" id="ProtNLM"/>
    </source>
</evidence>
<gene>
    <name evidence="3" type="ORF">KC19_VG097400</name>
</gene>
<dbReference type="Proteomes" id="UP000822688">
    <property type="component" value="Chromosome V"/>
</dbReference>
<feature type="region of interest" description="Disordered" evidence="1">
    <location>
        <begin position="86"/>
        <end position="109"/>
    </location>
</feature>
<feature type="signal peptide" evidence="2">
    <location>
        <begin position="1"/>
        <end position="20"/>
    </location>
</feature>
<dbReference type="EMBL" id="CM026426">
    <property type="protein sequence ID" value="KAG0572462.1"/>
    <property type="molecule type" value="Genomic_DNA"/>
</dbReference>
<dbReference type="AlphaFoldDB" id="A0A8T0HNM7"/>
<feature type="compositionally biased region" description="Polar residues" evidence="1">
    <location>
        <begin position="100"/>
        <end position="109"/>
    </location>
</feature>
<proteinExistence type="predicted"/>
<accession>A0A8T0HNM7</accession>
<organism evidence="3 4">
    <name type="scientific">Ceratodon purpureus</name>
    <name type="common">Fire moss</name>
    <name type="synonym">Dicranum purpureum</name>
    <dbReference type="NCBI Taxonomy" id="3225"/>
    <lineage>
        <taxon>Eukaryota</taxon>
        <taxon>Viridiplantae</taxon>
        <taxon>Streptophyta</taxon>
        <taxon>Embryophyta</taxon>
        <taxon>Bryophyta</taxon>
        <taxon>Bryophytina</taxon>
        <taxon>Bryopsida</taxon>
        <taxon>Dicranidae</taxon>
        <taxon>Pseudoditrichales</taxon>
        <taxon>Ditrichaceae</taxon>
        <taxon>Ceratodon</taxon>
    </lineage>
</organism>
<comment type="caution">
    <text evidence="3">The sequence shown here is derived from an EMBL/GenBank/DDBJ whole genome shotgun (WGS) entry which is preliminary data.</text>
</comment>
<name>A0A8T0HNM7_CERPU</name>
<feature type="chain" id="PRO_5035773038" description="Secreted protein" evidence="2">
    <location>
        <begin position="21"/>
        <end position="109"/>
    </location>
</feature>
<protein>
    <recommendedName>
        <fullName evidence="5">Secreted protein</fullName>
    </recommendedName>
</protein>
<evidence type="ECO:0000256" key="2">
    <source>
        <dbReference type="SAM" id="SignalP"/>
    </source>
</evidence>
<sequence>MHARILASCLSHCLPATLLASPSFLVRPLNTPTQYSQTLGSKPCIYIKSQTDSQLFATTPEYIPATPRFAQSNASSWHDAVPWTSPRLTTHHRVPDSHRSSQPRALSRL</sequence>
<evidence type="ECO:0000313" key="3">
    <source>
        <dbReference type="EMBL" id="KAG0572462.1"/>
    </source>
</evidence>
<reference evidence="3" key="1">
    <citation type="submission" date="2020-06" db="EMBL/GenBank/DDBJ databases">
        <title>WGS assembly of Ceratodon purpureus strain R40.</title>
        <authorList>
            <person name="Carey S.B."/>
            <person name="Jenkins J."/>
            <person name="Shu S."/>
            <person name="Lovell J.T."/>
            <person name="Sreedasyam A."/>
            <person name="Maumus F."/>
            <person name="Tiley G.P."/>
            <person name="Fernandez-Pozo N."/>
            <person name="Barry K."/>
            <person name="Chen C."/>
            <person name="Wang M."/>
            <person name="Lipzen A."/>
            <person name="Daum C."/>
            <person name="Saski C.A."/>
            <person name="Payton A.C."/>
            <person name="Mcbreen J.C."/>
            <person name="Conrad R.E."/>
            <person name="Kollar L.M."/>
            <person name="Olsson S."/>
            <person name="Huttunen S."/>
            <person name="Landis J.B."/>
            <person name="Wickett N.J."/>
            <person name="Johnson M.G."/>
            <person name="Rensing S.A."/>
            <person name="Grimwood J."/>
            <person name="Schmutz J."/>
            <person name="Mcdaniel S.F."/>
        </authorList>
    </citation>
    <scope>NUCLEOTIDE SEQUENCE</scope>
    <source>
        <strain evidence="3">R40</strain>
    </source>
</reference>
<keyword evidence="2" id="KW-0732">Signal</keyword>
<keyword evidence="4" id="KW-1185">Reference proteome</keyword>
<evidence type="ECO:0000256" key="1">
    <source>
        <dbReference type="SAM" id="MobiDB-lite"/>
    </source>
</evidence>
<evidence type="ECO:0000313" key="4">
    <source>
        <dbReference type="Proteomes" id="UP000822688"/>
    </source>
</evidence>